<accession>A0A0C3EH11</accession>
<dbReference type="Proteomes" id="UP000053989">
    <property type="component" value="Unassembled WGS sequence"/>
</dbReference>
<protein>
    <recommendedName>
        <fullName evidence="6">Acetyltransferase component of pyruvate dehydrogenase complex</fullName>
        <ecNumber evidence="6">2.3.1.12</ecNumber>
    </recommendedName>
</protein>
<sequence>MASSLARIAARSLHTSARRHALSRFAMPAMSPTMTEGGIATWKKREGETFTAGDVLLEIETDKATIDVEAQDDGVLAKIIAPDGTKNVSVGSPIAIVAEEGDDLSGAAQMASEVDSQPAPEPTPAAEEAPSLSELPKPIPSESKPQETKPELAKGERIFASPIAKKIALEQGIPLSKVKGTGPEGRIIREDVEKYQPPVSTSAATVTAPSTDYIDIPVSNMRKVIGTRLTQSKQEVPHYYLTVEINMDKVLKLREVFNKTLGDKDKAAKLSVNDFVLKAVACALNDVPEANSAWLGEVIRQYKKADISVAVATPTGLITPIVQDVGSKGLATISSEAKALAKKARDGKLVPQEYQGGTFTVSNLGMFEIDHFTAIINPPQSCILAVGTTKPVIIPAPEEERGFKTANIMKVTLSSDHRTVDGAVGARWMTAFKGYLENPLTFML</sequence>
<keyword evidence="3 6" id="KW-0450">Lipoyl</keyword>
<evidence type="ECO:0000259" key="8">
    <source>
        <dbReference type="PROSITE" id="PS50968"/>
    </source>
</evidence>
<dbReference type="OrthoDB" id="537444at2759"/>
<name>A0A0C3EH11_9AGAM</name>
<reference evidence="10 11" key="1">
    <citation type="submission" date="2014-04" db="EMBL/GenBank/DDBJ databases">
        <authorList>
            <consortium name="DOE Joint Genome Institute"/>
            <person name="Kuo A."/>
            <person name="Kohler A."/>
            <person name="Nagy L.G."/>
            <person name="Floudas D."/>
            <person name="Copeland A."/>
            <person name="Barry K.W."/>
            <person name="Cichocki N."/>
            <person name="Veneault-Fourrey C."/>
            <person name="LaButti K."/>
            <person name="Lindquist E.A."/>
            <person name="Lipzen A."/>
            <person name="Lundell T."/>
            <person name="Morin E."/>
            <person name="Murat C."/>
            <person name="Sun H."/>
            <person name="Tunlid A."/>
            <person name="Henrissat B."/>
            <person name="Grigoriev I.V."/>
            <person name="Hibbett D.S."/>
            <person name="Martin F."/>
            <person name="Nordberg H.P."/>
            <person name="Cantor M.N."/>
            <person name="Hua S.X."/>
        </authorList>
    </citation>
    <scope>NUCLEOTIDE SEQUENCE [LARGE SCALE GENOMIC DNA]</scope>
    <source>
        <strain evidence="10 11">Foug A</strain>
    </source>
</reference>
<dbReference type="FunFam" id="3.30.559.10:FF:000003">
    <property type="entry name" value="Acetyltransferase component of pyruvate dehydrogenase complex"/>
    <property type="match status" value="1"/>
</dbReference>
<dbReference type="Gene3D" id="3.30.559.10">
    <property type="entry name" value="Chloramphenicol acetyltransferase-like domain"/>
    <property type="match status" value="1"/>
</dbReference>
<dbReference type="InterPro" id="IPR001078">
    <property type="entry name" value="2-oxoacid_DH_actylTfrase"/>
</dbReference>
<comment type="catalytic activity">
    <reaction evidence="6">
        <text>N(6)-[(R)-dihydrolipoyl]-L-lysyl-[protein] + acetyl-CoA = N(6)-[(R)-S(8)-acetyldihydrolipoyl]-L-lysyl-[protein] + CoA</text>
        <dbReference type="Rhea" id="RHEA:17017"/>
        <dbReference type="Rhea" id="RHEA-COMP:10475"/>
        <dbReference type="Rhea" id="RHEA-COMP:10478"/>
        <dbReference type="ChEBI" id="CHEBI:57287"/>
        <dbReference type="ChEBI" id="CHEBI:57288"/>
        <dbReference type="ChEBI" id="CHEBI:83100"/>
        <dbReference type="ChEBI" id="CHEBI:83111"/>
        <dbReference type="EC" id="2.3.1.12"/>
    </reaction>
</comment>
<dbReference type="GO" id="GO:0045254">
    <property type="term" value="C:pyruvate dehydrogenase complex"/>
    <property type="evidence" value="ECO:0007669"/>
    <property type="project" value="UniProtKB-UniRule"/>
</dbReference>
<evidence type="ECO:0000256" key="6">
    <source>
        <dbReference type="RuleBase" id="RU361137"/>
    </source>
</evidence>
<feature type="domain" description="Lipoyl-binding" evidence="8">
    <location>
        <begin position="22"/>
        <end position="98"/>
    </location>
</feature>
<keyword evidence="4" id="KW-0809">Transit peptide</keyword>
<dbReference type="InterPro" id="IPR011053">
    <property type="entry name" value="Single_hybrid_motif"/>
</dbReference>
<keyword evidence="2 6" id="KW-0808">Transferase</keyword>
<dbReference type="STRING" id="1036808.A0A0C3EH11"/>
<feature type="compositionally biased region" description="Low complexity" evidence="7">
    <location>
        <begin position="124"/>
        <end position="136"/>
    </location>
</feature>
<comment type="similarity">
    <text evidence="1 6">Belongs to the 2-oxoacid dehydrogenase family.</text>
</comment>
<dbReference type="InterPro" id="IPR023213">
    <property type="entry name" value="CAT-like_dom_sf"/>
</dbReference>
<dbReference type="CDD" id="cd06849">
    <property type="entry name" value="lipoyl_domain"/>
    <property type="match status" value="1"/>
</dbReference>
<dbReference type="GO" id="GO:0004742">
    <property type="term" value="F:dihydrolipoyllysine-residue acetyltransferase activity"/>
    <property type="evidence" value="ECO:0007669"/>
    <property type="project" value="UniProtKB-UniRule"/>
</dbReference>
<dbReference type="InterPro" id="IPR004167">
    <property type="entry name" value="PSBD"/>
</dbReference>
<evidence type="ECO:0000256" key="7">
    <source>
        <dbReference type="SAM" id="MobiDB-lite"/>
    </source>
</evidence>
<evidence type="ECO:0000256" key="4">
    <source>
        <dbReference type="ARBA" id="ARBA00022946"/>
    </source>
</evidence>
<evidence type="ECO:0000256" key="5">
    <source>
        <dbReference type="ARBA" id="ARBA00023315"/>
    </source>
</evidence>
<comment type="subcellular location">
    <subcellularLocation>
        <location evidence="6">Mitochondrion</location>
    </subcellularLocation>
</comment>
<evidence type="ECO:0000256" key="2">
    <source>
        <dbReference type="ARBA" id="ARBA00022679"/>
    </source>
</evidence>
<dbReference type="FunCoup" id="A0A0C3EH11">
    <property type="interactions" value="395"/>
</dbReference>
<evidence type="ECO:0000256" key="1">
    <source>
        <dbReference type="ARBA" id="ARBA00007317"/>
    </source>
</evidence>
<dbReference type="NCBIfam" id="TIGR01349">
    <property type="entry name" value="PDHac_trf_mito"/>
    <property type="match status" value="1"/>
</dbReference>
<dbReference type="InterPro" id="IPR036625">
    <property type="entry name" value="E3-bd_dom_sf"/>
</dbReference>
<keyword evidence="11" id="KW-1185">Reference proteome</keyword>
<dbReference type="Pfam" id="PF02817">
    <property type="entry name" value="E3_binding"/>
    <property type="match status" value="1"/>
</dbReference>
<evidence type="ECO:0000313" key="10">
    <source>
        <dbReference type="EMBL" id="KIM67206.1"/>
    </source>
</evidence>
<feature type="domain" description="Peripheral subunit-binding (PSBD)" evidence="9">
    <location>
        <begin position="159"/>
        <end position="196"/>
    </location>
</feature>
<dbReference type="PROSITE" id="PS00189">
    <property type="entry name" value="LIPOYL"/>
    <property type="match status" value="1"/>
</dbReference>
<keyword evidence="5 6" id="KW-0012">Acyltransferase</keyword>
<dbReference type="InterPro" id="IPR003016">
    <property type="entry name" value="2-oxoA_DH_lipoyl-BS"/>
</dbReference>
<dbReference type="Gene3D" id="2.40.50.100">
    <property type="match status" value="1"/>
</dbReference>
<evidence type="ECO:0000313" key="11">
    <source>
        <dbReference type="Proteomes" id="UP000053989"/>
    </source>
</evidence>
<comment type="cofactor">
    <cofactor evidence="6">
        <name>(R)-lipoate</name>
        <dbReference type="ChEBI" id="CHEBI:83088"/>
    </cofactor>
    <text evidence="6">Binds 1 lipoyl cofactor covalently.</text>
</comment>
<dbReference type="GO" id="GO:0005739">
    <property type="term" value="C:mitochondrion"/>
    <property type="evidence" value="ECO:0007669"/>
    <property type="project" value="UniProtKB-SubCell"/>
</dbReference>
<dbReference type="Pfam" id="PF00198">
    <property type="entry name" value="2-oxoacid_dh"/>
    <property type="match status" value="1"/>
</dbReference>
<comment type="function">
    <text evidence="6">The pyruvate dehydrogenase complex catalyzes the overall conversion of pyruvate to acetyl-CoA and CO(2).</text>
</comment>
<dbReference type="EMBL" id="KN822014">
    <property type="protein sequence ID" value="KIM67206.1"/>
    <property type="molecule type" value="Genomic_DNA"/>
</dbReference>
<dbReference type="Pfam" id="PF00364">
    <property type="entry name" value="Biotin_lipoyl"/>
    <property type="match status" value="1"/>
</dbReference>
<dbReference type="EC" id="2.3.1.12" evidence="6"/>
<gene>
    <name evidence="10" type="ORF">SCLCIDRAFT_1210708</name>
</gene>
<dbReference type="PANTHER" id="PTHR23151:SF90">
    <property type="entry name" value="DIHYDROLIPOYLLYSINE-RESIDUE ACETYLTRANSFERASE COMPONENT OF PYRUVATE DEHYDROGENASE COMPLEX, MITOCHONDRIAL-RELATED"/>
    <property type="match status" value="1"/>
</dbReference>
<dbReference type="InterPro" id="IPR000089">
    <property type="entry name" value="Biotin_lipoyl"/>
</dbReference>
<dbReference type="AlphaFoldDB" id="A0A0C3EH11"/>
<dbReference type="SUPFAM" id="SSF51230">
    <property type="entry name" value="Single hybrid motif"/>
    <property type="match status" value="1"/>
</dbReference>
<dbReference type="GO" id="GO:0006086">
    <property type="term" value="P:pyruvate decarboxylation to acetyl-CoA"/>
    <property type="evidence" value="ECO:0007669"/>
    <property type="project" value="InterPro"/>
</dbReference>
<evidence type="ECO:0000259" key="9">
    <source>
        <dbReference type="PROSITE" id="PS51826"/>
    </source>
</evidence>
<dbReference type="InterPro" id="IPR006257">
    <property type="entry name" value="LAT1"/>
</dbReference>
<proteinExistence type="inferred from homology"/>
<dbReference type="PROSITE" id="PS50968">
    <property type="entry name" value="BIOTINYL_LIPOYL"/>
    <property type="match status" value="1"/>
</dbReference>
<dbReference type="SUPFAM" id="SSF52777">
    <property type="entry name" value="CoA-dependent acyltransferases"/>
    <property type="match status" value="1"/>
</dbReference>
<dbReference type="SUPFAM" id="SSF47005">
    <property type="entry name" value="Peripheral subunit-binding domain of 2-oxo acid dehydrogenase complex"/>
    <property type="match status" value="1"/>
</dbReference>
<dbReference type="HOGENOM" id="CLU_016733_10_2_1"/>
<organism evidence="10 11">
    <name type="scientific">Scleroderma citrinum Foug A</name>
    <dbReference type="NCBI Taxonomy" id="1036808"/>
    <lineage>
        <taxon>Eukaryota</taxon>
        <taxon>Fungi</taxon>
        <taxon>Dikarya</taxon>
        <taxon>Basidiomycota</taxon>
        <taxon>Agaricomycotina</taxon>
        <taxon>Agaricomycetes</taxon>
        <taxon>Agaricomycetidae</taxon>
        <taxon>Boletales</taxon>
        <taxon>Sclerodermatineae</taxon>
        <taxon>Sclerodermataceae</taxon>
        <taxon>Scleroderma</taxon>
    </lineage>
</organism>
<feature type="compositionally biased region" description="Basic and acidic residues" evidence="7">
    <location>
        <begin position="144"/>
        <end position="153"/>
    </location>
</feature>
<dbReference type="InParanoid" id="A0A0C3EH11"/>
<dbReference type="FunFam" id="2.40.50.100:FF:000010">
    <property type="entry name" value="Acetyltransferase component of pyruvate dehydrogenase complex"/>
    <property type="match status" value="1"/>
</dbReference>
<reference evidence="11" key="2">
    <citation type="submission" date="2015-01" db="EMBL/GenBank/DDBJ databases">
        <title>Evolutionary Origins and Diversification of the Mycorrhizal Mutualists.</title>
        <authorList>
            <consortium name="DOE Joint Genome Institute"/>
            <consortium name="Mycorrhizal Genomics Consortium"/>
            <person name="Kohler A."/>
            <person name="Kuo A."/>
            <person name="Nagy L.G."/>
            <person name="Floudas D."/>
            <person name="Copeland A."/>
            <person name="Barry K.W."/>
            <person name="Cichocki N."/>
            <person name="Veneault-Fourrey C."/>
            <person name="LaButti K."/>
            <person name="Lindquist E.A."/>
            <person name="Lipzen A."/>
            <person name="Lundell T."/>
            <person name="Morin E."/>
            <person name="Murat C."/>
            <person name="Riley R."/>
            <person name="Ohm R."/>
            <person name="Sun H."/>
            <person name="Tunlid A."/>
            <person name="Henrissat B."/>
            <person name="Grigoriev I.V."/>
            <person name="Hibbett D.S."/>
            <person name="Martin F."/>
        </authorList>
    </citation>
    <scope>NUCLEOTIDE SEQUENCE [LARGE SCALE GENOMIC DNA]</scope>
    <source>
        <strain evidence="11">Foug A</strain>
    </source>
</reference>
<dbReference type="InterPro" id="IPR045257">
    <property type="entry name" value="E2/Pdx1"/>
</dbReference>
<dbReference type="Gene3D" id="4.10.320.10">
    <property type="entry name" value="E3-binding domain"/>
    <property type="match status" value="1"/>
</dbReference>
<evidence type="ECO:0000256" key="3">
    <source>
        <dbReference type="ARBA" id="ARBA00022823"/>
    </source>
</evidence>
<dbReference type="PANTHER" id="PTHR23151">
    <property type="entry name" value="DIHYDROLIPOAMIDE ACETYL/SUCCINYL-TRANSFERASE-RELATED"/>
    <property type="match status" value="1"/>
</dbReference>
<dbReference type="PROSITE" id="PS51826">
    <property type="entry name" value="PSBD"/>
    <property type="match status" value="1"/>
</dbReference>
<feature type="region of interest" description="Disordered" evidence="7">
    <location>
        <begin position="106"/>
        <end position="153"/>
    </location>
</feature>